<accession>A0ABS9CMQ2</accession>
<comment type="caution">
    <text evidence="2">The sequence shown here is derived from an EMBL/GenBank/DDBJ whole genome shotgun (WGS) entry which is preliminary data.</text>
</comment>
<keyword evidence="3" id="KW-1185">Reference proteome</keyword>
<dbReference type="Pfam" id="PF13673">
    <property type="entry name" value="Acetyltransf_10"/>
    <property type="match status" value="1"/>
</dbReference>
<evidence type="ECO:0000313" key="3">
    <source>
        <dbReference type="Proteomes" id="UP001299220"/>
    </source>
</evidence>
<dbReference type="Gene3D" id="3.40.630.30">
    <property type="match status" value="1"/>
</dbReference>
<dbReference type="RefSeq" id="WP_235323477.1">
    <property type="nucleotide sequence ID" value="NZ_JAFBIT010000002.1"/>
</dbReference>
<reference evidence="2 3" key="1">
    <citation type="submission" date="2020-12" db="EMBL/GenBank/DDBJ databases">
        <title>Whole genome sequences of gut porcine anaerobes.</title>
        <authorList>
            <person name="Kubasova T."/>
            <person name="Jahodarova E."/>
            <person name="Rychlik I."/>
        </authorList>
    </citation>
    <scope>NUCLEOTIDE SEQUENCE [LARGE SCALE GENOMIC DNA]</scope>
    <source>
        <strain evidence="2 3">An867</strain>
    </source>
</reference>
<dbReference type="InterPro" id="IPR016181">
    <property type="entry name" value="Acyl_CoA_acyltransferase"/>
</dbReference>
<evidence type="ECO:0000259" key="1">
    <source>
        <dbReference type="PROSITE" id="PS51186"/>
    </source>
</evidence>
<protein>
    <submittedName>
        <fullName evidence="2">GNAT family N-acetyltransferase</fullName>
    </submittedName>
</protein>
<dbReference type="Proteomes" id="UP001299220">
    <property type="component" value="Unassembled WGS sequence"/>
</dbReference>
<sequence length="161" mass="18276">MSVSIVQEQELPLCLAVIRESFATVAAAFGLTEQNCPTHTSFMKLEQLQKHFEWGWKMFGLWEDGRLVGFYALSDEGAGRFELHNLAVLPDYRHLGCGKRLLDDAKSRVTALGGEKITIGIIEEHTVLKNWYMRNGFVPTGTRKFDHLPFTAGFLEWNKSI</sequence>
<evidence type="ECO:0000313" key="2">
    <source>
        <dbReference type="EMBL" id="MCF2652421.1"/>
    </source>
</evidence>
<organism evidence="2 3">
    <name type="scientific">Anaeromassilibacillus senegalensis</name>
    <dbReference type="NCBI Taxonomy" id="1673717"/>
    <lineage>
        <taxon>Bacteria</taxon>
        <taxon>Bacillati</taxon>
        <taxon>Bacillota</taxon>
        <taxon>Clostridia</taxon>
        <taxon>Eubacteriales</taxon>
        <taxon>Acutalibacteraceae</taxon>
        <taxon>Anaeromassilibacillus</taxon>
    </lineage>
</organism>
<dbReference type="EMBL" id="JAFBIT010000002">
    <property type="protein sequence ID" value="MCF2652421.1"/>
    <property type="molecule type" value="Genomic_DNA"/>
</dbReference>
<gene>
    <name evidence="2" type="ORF">JQM67_07385</name>
</gene>
<dbReference type="PROSITE" id="PS51186">
    <property type="entry name" value="GNAT"/>
    <property type="match status" value="1"/>
</dbReference>
<proteinExistence type="predicted"/>
<feature type="domain" description="N-acetyltransferase" evidence="1">
    <location>
        <begin position="1"/>
        <end position="161"/>
    </location>
</feature>
<name>A0ABS9CMQ2_9FIRM</name>
<dbReference type="CDD" id="cd04301">
    <property type="entry name" value="NAT_SF"/>
    <property type="match status" value="1"/>
</dbReference>
<dbReference type="SUPFAM" id="SSF55729">
    <property type="entry name" value="Acyl-CoA N-acyltransferases (Nat)"/>
    <property type="match status" value="1"/>
</dbReference>
<dbReference type="InterPro" id="IPR000182">
    <property type="entry name" value="GNAT_dom"/>
</dbReference>